<keyword evidence="5" id="KW-1185">Reference proteome</keyword>
<evidence type="ECO:0000256" key="1">
    <source>
        <dbReference type="ARBA" id="ARBA00022676"/>
    </source>
</evidence>
<sequence>MAMVRRSFDRHDRRQITMSAVSRIAAVASRRIAASAPPPDFGWADALAFADTVVSRPKWHAIVTDRMFPTSRDAVAFVPALLTYIEKPMRVALIGSHRHAAEQAAENFRSHAPWHQFIAIGGFSDETKALDEVRALRPDILLVAIESFDQEKWVDRNIAPEHGRLVVTVGDFVVREFSRTPVLLRWLERLYRLVAEAGRQRSYHAFRWRPMERDLASASRPKHFGHSPEAFRGSRRISGE</sequence>
<dbReference type="Pfam" id="PF03808">
    <property type="entry name" value="Glyco_tran_WecG"/>
    <property type="match status" value="1"/>
</dbReference>
<dbReference type="OrthoDB" id="9771846at2"/>
<protein>
    <recommendedName>
        <fullName evidence="6">WecB/TagA/CpsF family glycosyltransferase</fullName>
    </recommendedName>
</protein>
<dbReference type="PANTHER" id="PTHR34136:SF1">
    <property type="entry name" value="UDP-N-ACETYL-D-MANNOSAMINURONIC ACID TRANSFERASE"/>
    <property type="match status" value="1"/>
</dbReference>
<dbReference type="AlphaFoldDB" id="A0A6N7LAT3"/>
<dbReference type="PANTHER" id="PTHR34136">
    <property type="match status" value="1"/>
</dbReference>
<dbReference type="InterPro" id="IPR004629">
    <property type="entry name" value="WecG_TagA_CpsF"/>
</dbReference>
<dbReference type="GO" id="GO:0016758">
    <property type="term" value="F:hexosyltransferase activity"/>
    <property type="evidence" value="ECO:0007669"/>
    <property type="project" value="TreeGrafter"/>
</dbReference>
<feature type="region of interest" description="Disordered" evidence="3">
    <location>
        <begin position="219"/>
        <end position="240"/>
    </location>
</feature>
<proteinExistence type="predicted"/>
<evidence type="ECO:0000256" key="2">
    <source>
        <dbReference type="ARBA" id="ARBA00022679"/>
    </source>
</evidence>
<dbReference type="Proteomes" id="UP000439983">
    <property type="component" value="Unassembled WGS sequence"/>
</dbReference>
<evidence type="ECO:0000256" key="3">
    <source>
        <dbReference type="SAM" id="MobiDB-lite"/>
    </source>
</evidence>
<evidence type="ECO:0008006" key="6">
    <source>
        <dbReference type="Google" id="ProtNLM"/>
    </source>
</evidence>
<keyword evidence="1" id="KW-0328">Glycosyltransferase</keyword>
<comment type="caution">
    <text evidence="4">The sequence shown here is derived from an EMBL/GenBank/DDBJ whole genome shotgun (WGS) entry which is preliminary data.</text>
</comment>
<reference evidence="4 5" key="1">
    <citation type="journal article" date="2013" name="Genome Biol.">
        <title>Comparative genomics of the core and accessory genomes of 48 Sinorhizobium strains comprising five genospecies.</title>
        <authorList>
            <person name="Sugawara M."/>
            <person name="Epstein B."/>
            <person name="Badgley B.D."/>
            <person name="Unno T."/>
            <person name="Xu L."/>
            <person name="Reese J."/>
            <person name="Gyaneshwar P."/>
            <person name="Denny R."/>
            <person name="Mudge J."/>
            <person name="Bharti A.K."/>
            <person name="Farmer A.D."/>
            <person name="May G.D."/>
            <person name="Woodward J.E."/>
            <person name="Medigue C."/>
            <person name="Vallenet D."/>
            <person name="Lajus A."/>
            <person name="Rouy Z."/>
            <person name="Martinez-Vaz B."/>
            <person name="Tiffin P."/>
            <person name="Young N.D."/>
            <person name="Sadowsky M.J."/>
        </authorList>
    </citation>
    <scope>NUCLEOTIDE SEQUENCE [LARGE SCALE GENOMIC DNA]</scope>
    <source>
        <strain evidence="4 5">USDA4894</strain>
    </source>
</reference>
<keyword evidence="2" id="KW-0808">Transferase</keyword>
<accession>A0A6N7LAT3</accession>
<name>A0A6N7LAT3_SINTE</name>
<organism evidence="4 5">
    <name type="scientific">Sinorhizobium terangae</name>
    <dbReference type="NCBI Taxonomy" id="110322"/>
    <lineage>
        <taxon>Bacteria</taxon>
        <taxon>Pseudomonadati</taxon>
        <taxon>Pseudomonadota</taxon>
        <taxon>Alphaproteobacteria</taxon>
        <taxon>Hyphomicrobiales</taxon>
        <taxon>Rhizobiaceae</taxon>
        <taxon>Sinorhizobium/Ensifer group</taxon>
        <taxon>Sinorhizobium</taxon>
    </lineage>
</organism>
<evidence type="ECO:0000313" key="4">
    <source>
        <dbReference type="EMBL" id="MQX14961.1"/>
    </source>
</evidence>
<evidence type="ECO:0000313" key="5">
    <source>
        <dbReference type="Proteomes" id="UP000439983"/>
    </source>
</evidence>
<dbReference type="EMBL" id="WITC01000036">
    <property type="protein sequence ID" value="MQX14961.1"/>
    <property type="molecule type" value="Genomic_DNA"/>
</dbReference>
<gene>
    <name evidence="4" type="ORF">GHK62_09360</name>
</gene>